<keyword evidence="4" id="KW-0862">Zinc</keyword>
<feature type="signal peptide" evidence="6">
    <location>
        <begin position="1"/>
        <end position="18"/>
    </location>
</feature>
<dbReference type="PANTHER" id="PTHR21043:SF0">
    <property type="entry name" value="MITOCHONDRIAL ASSEMBLY OF RIBOSOMAL LARGE SUBUNIT PROTEIN 1"/>
    <property type="match status" value="1"/>
</dbReference>
<evidence type="ECO:0000256" key="2">
    <source>
        <dbReference type="ARBA" id="ARBA00022723"/>
    </source>
</evidence>
<keyword evidence="3" id="KW-0863">Zinc-finger</keyword>
<evidence type="ECO:0000256" key="3">
    <source>
        <dbReference type="ARBA" id="ARBA00022771"/>
    </source>
</evidence>
<dbReference type="HAMAP" id="MF_01477">
    <property type="entry name" value="Iojap_RsfS"/>
    <property type="match status" value="1"/>
</dbReference>
<feature type="domain" description="3CxxC-type" evidence="7">
    <location>
        <begin position="463"/>
        <end position="557"/>
    </location>
</feature>
<dbReference type="GO" id="GO:0090071">
    <property type="term" value="P:negative regulation of ribosome biogenesis"/>
    <property type="evidence" value="ECO:0007669"/>
    <property type="project" value="TreeGrafter"/>
</dbReference>
<gene>
    <name evidence="8" type="ORF">KI688_000045</name>
</gene>
<proteinExistence type="inferred from homology"/>
<reference evidence="8" key="1">
    <citation type="submission" date="2021-06" db="EMBL/GenBank/DDBJ databases">
        <title>Genome Sequence of Mortierella hyaline Strain SCG-10, a Cold-Adapted, Nitrate-Reducing Fungus Isolated from Soil in Minnesota, USA.</title>
        <authorList>
            <person name="Aldossari N."/>
        </authorList>
    </citation>
    <scope>NUCLEOTIDE SEQUENCE</scope>
    <source>
        <strain evidence="8">SCG-10</strain>
    </source>
</reference>
<dbReference type="PANTHER" id="PTHR21043">
    <property type="entry name" value="IOJAP SUPERFAMILY ORTHOLOG"/>
    <property type="match status" value="1"/>
</dbReference>
<protein>
    <recommendedName>
        <fullName evidence="7">3CxxC-type domain-containing protein</fullName>
    </recommendedName>
</protein>
<evidence type="ECO:0000256" key="5">
    <source>
        <dbReference type="SAM" id="MobiDB-lite"/>
    </source>
</evidence>
<keyword evidence="2" id="KW-0479">Metal-binding</keyword>
<accession>A0A9P7Y3U1</accession>
<evidence type="ECO:0000256" key="6">
    <source>
        <dbReference type="SAM" id="SignalP"/>
    </source>
</evidence>
<dbReference type="InterPro" id="IPR027377">
    <property type="entry name" value="ZAR1/RTP1-5-like_Znf-3CxxC"/>
</dbReference>
<keyword evidence="9" id="KW-1185">Reference proteome</keyword>
<dbReference type="Proteomes" id="UP000707451">
    <property type="component" value="Unassembled WGS sequence"/>
</dbReference>
<feature type="chain" id="PRO_5040463622" description="3CxxC-type domain-containing protein" evidence="6">
    <location>
        <begin position="19"/>
        <end position="1075"/>
    </location>
</feature>
<dbReference type="Pfam" id="PF13695">
    <property type="entry name" value="Zn_ribbon_3CxxC"/>
    <property type="match status" value="3"/>
</dbReference>
<comment type="similarity">
    <text evidence="1">Belongs to the Iojap/RsfS family.</text>
</comment>
<dbReference type="GO" id="GO:0043023">
    <property type="term" value="F:ribosomal large subunit binding"/>
    <property type="evidence" value="ECO:0007669"/>
    <property type="project" value="TreeGrafter"/>
</dbReference>
<dbReference type="NCBIfam" id="TIGR00090">
    <property type="entry name" value="rsfS_iojap_ybeB"/>
    <property type="match status" value="1"/>
</dbReference>
<keyword evidence="6" id="KW-0732">Signal</keyword>
<dbReference type="Gene3D" id="3.30.460.10">
    <property type="entry name" value="Beta Polymerase, domain 2"/>
    <property type="match status" value="1"/>
</dbReference>
<feature type="region of interest" description="Disordered" evidence="5">
    <location>
        <begin position="580"/>
        <end position="599"/>
    </location>
</feature>
<dbReference type="Pfam" id="PF02410">
    <property type="entry name" value="RsfS"/>
    <property type="match status" value="1"/>
</dbReference>
<dbReference type="InterPro" id="IPR004394">
    <property type="entry name" value="Iojap/RsfS/C7orf30"/>
</dbReference>
<dbReference type="GO" id="GO:0008270">
    <property type="term" value="F:zinc ion binding"/>
    <property type="evidence" value="ECO:0007669"/>
    <property type="project" value="UniProtKB-KW"/>
</dbReference>
<evidence type="ECO:0000256" key="1">
    <source>
        <dbReference type="ARBA" id="ARBA00010574"/>
    </source>
</evidence>
<dbReference type="GO" id="GO:0017148">
    <property type="term" value="P:negative regulation of translation"/>
    <property type="evidence" value="ECO:0007669"/>
    <property type="project" value="TreeGrafter"/>
</dbReference>
<evidence type="ECO:0000313" key="9">
    <source>
        <dbReference type="Proteomes" id="UP000707451"/>
    </source>
</evidence>
<sequence length="1075" mass="122026">MPSSFFWLFALVGTPILAYSPKNEYTFTYVFVLLTVEFLRACCSGHSDEYPPYQATPYQASSYKATPYQASSYKATPYQASPYQASPYQASPYQASPYQASPYQKSPYQEPLYRVPSPIKPKATSPTPVSVFGYNPVHTPSPPEYDDDWYTSCDDFRARYEEHYSRYDDPTPTYNIPKPSPLPSSVYGHSPDLPTYCGQELHEHVEQHAMGRYLYYGRLSDAPSSSFIIRDEARCVLGMFTCKSPYCPFPARAHRGQRIWSSGSICVRVLVNSDDEYQTIIHAQQCNTCGQFVKPDIDEDVYAKRIVGALDFWTGRSRREARNTDFVKTSPHDSKRCHGCQKGISQVTSHRYATCDIVGHFITCYNCTLTHTCHSGIIYTQLFMASNGRYGTIIDAQHYANKGFQPAAATLTSIPPSPERKLTPGKEFDGSYLHADVARKSNSRYNYDENLTKLTCGRAGSRSILGHFVCKTCNPPHKWYSGTICTQLFVDSNDQYRTILHAQQCRRCETYVKPKMDKENYVKKVVSTLDLWTGRRERLEPRDDFKETDSHDEDRCHVNPCPTILHSTTQIHTQIHNPLSKQKDLSPPASSTSMFSSTLPPPKLVRGKEFDGADLHAAVIRGSGHHYKYNQQLSNATSDRPDQSRFIVGSFTCTRCSCTRNHTWYSGVICTQIFFTLDDRYRTILHAQQCRRCQAYVKPEVDEDNYVKKIVSALDLWSGRRERMEPTGDFKETDPHDKERCHAEYAKKPTSTTSSDIAAETHRGKAASIVDQDLDDPHVQQTIDSLDLDTAAELKSRHSSHDTAALLNKDGLELQQDDVIITSTATTTTATSVLLEDKQRSEEEFSWFVDKTYSTTTTSNSEDGDDKVSSQDFVPLWKRNARGKHQKHSKHHHSKPTSTSPNKNEIEDLKDAPVAIRGLVRMLEHERARNVTVMDMRQKCDWTDWMVIAEGLSERHVGNVADQVYTALKKMQPKTSPPLMEGRSTPDWVVIDTGSIILHFMTHETRKERNLEGLWGAVKDPLKLKDAEEISWEDVQKKLTESWMEDPGRSKGAEHGSKRGRRGEEDLSLDEVVKG</sequence>
<dbReference type="OrthoDB" id="21330at2759"/>
<evidence type="ECO:0000313" key="8">
    <source>
        <dbReference type="EMBL" id="KAG9072276.1"/>
    </source>
</evidence>
<dbReference type="AlphaFoldDB" id="A0A9P7Y3U1"/>
<feature type="region of interest" description="Disordered" evidence="5">
    <location>
        <begin position="881"/>
        <end position="910"/>
    </location>
</feature>
<dbReference type="EMBL" id="JAHRHY010000001">
    <property type="protein sequence ID" value="KAG9072276.1"/>
    <property type="molecule type" value="Genomic_DNA"/>
</dbReference>
<feature type="compositionally biased region" description="Basic residues" evidence="5">
    <location>
        <begin position="881"/>
        <end position="895"/>
    </location>
</feature>
<evidence type="ECO:0000259" key="7">
    <source>
        <dbReference type="SMART" id="SM01328"/>
    </source>
</evidence>
<feature type="domain" description="3CxxC-type" evidence="7">
    <location>
        <begin position="235"/>
        <end position="343"/>
    </location>
</feature>
<evidence type="ECO:0000256" key="4">
    <source>
        <dbReference type="ARBA" id="ARBA00022833"/>
    </source>
</evidence>
<name>A0A9P7Y3U1_9FUNG</name>
<organism evidence="8 9">
    <name type="scientific">Linnemannia hyalina</name>
    <dbReference type="NCBI Taxonomy" id="64524"/>
    <lineage>
        <taxon>Eukaryota</taxon>
        <taxon>Fungi</taxon>
        <taxon>Fungi incertae sedis</taxon>
        <taxon>Mucoromycota</taxon>
        <taxon>Mortierellomycotina</taxon>
        <taxon>Mortierellomycetes</taxon>
        <taxon>Mortierellales</taxon>
        <taxon>Mortierellaceae</taxon>
        <taxon>Linnemannia</taxon>
    </lineage>
</organism>
<dbReference type="InterPro" id="IPR043519">
    <property type="entry name" value="NT_sf"/>
</dbReference>
<dbReference type="SMART" id="SM01328">
    <property type="entry name" value="zf-3CxxC"/>
    <property type="match status" value="3"/>
</dbReference>
<feature type="compositionally biased region" description="Low complexity" evidence="5">
    <location>
        <begin position="585"/>
        <end position="598"/>
    </location>
</feature>
<dbReference type="SUPFAM" id="SSF81301">
    <property type="entry name" value="Nucleotidyltransferase"/>
    <property type="match status" value="1"/>
</dbReference>
<comment type="caution">
    <text evidence="8">The sequence shown here is derived from an EMBL/GenBank/DDBJ whole genome shotgun (WGS) entry which is preliminary data.</text>
</comment>
<feature type="domain" description="3CxxC-type" evidence="7">
    <location>
        <begin position="646"/>
        <end position="747"/>
    </location>
</feature>
<feature type="region of interest" description="Disordered" evidence="5">
    <location>
        <begin position="1041"/>
        <end position="1075"/>
    </location>
</feature>